<organism evidence="2 3">
    <name type="scientific">Streptomyces longispororuber</name>
    <dbReference type="NCBI Taxonomy" id="68230"/>
    <lineage>
        <taxon>Bacteria</taxon>
        <taxon>Bacillati</taxon>
        <taxon>Actinomycetota</taxon>
        <taxon>Actinomycetes</taxon>
        <taxon>Kitasatosporales</taxon>
        <taxon>Streptomycetaceae</taxon>
        <taxon>Streptomyces</taxon>
    </lineage>
</organism>
<gene>
    <name evidence="2" type="ORF">GCM10018785_63060</name>
</gene>
<name>A0A919DWX9_9ACTN</name>
<feature type="region of interest" description="Disordered" evidence="1">
    <location>
        <begin position="189"/>
        <end position="259"/>
    </location>
</feature>
<protein>
    <submittedName>
        <fullName evidence="2">Uncharacterized protein</fullName>
    </submittedName>
</protein>
<reference evidence="2" key="2">
    <citation type="submission" date="2020-09" db="EMBL/GenBank/DDBJ databases">
        <authorList>
            <person name="Sun Q."/>
            <person name="Ohkuma M."/>
        </authorList>
    </citation>
    <scope>NUCLEOTIDE SEQUENCE</scope>
    <source>
        <strain evidence="2">JCM 4784</strain>
    </source>
</reference>
<reference evidence="2" key="1">
    <citation type="journal article" date="2014" name="Int. J. Syst. Evol. Microbiol.">
        <title>Complete genome sequence of Corynebacterium casei LMG S-19264T (=DSM 44701T), isolated from a smear-ripened cheese.</title>
        <authorList>
            <consortium name="US DOE Joint Genome Institute (JGI-PGF)"/>
            <person name="Walter F."/>
            <person name="Albersmeier A."/>
            <person name="Kalinowski J."/>
            <person name="Ruckert C."/>
        </authorList>
    </citation>
    <scope>NUCLEOTIDE SEQUENCE</scope>
    <source>
        <strain evidence="2">JCM 4784</strain>
    </source>
</reference>
<evidence type="ECO:0000256" key="1">
    <source>
        <dbReference type="SAM" id="MobiDB-lite"/>
    </source>
</evidence>
<keyword evidence="3" id="KW-1185">Reference proteome</keyword>
<feature type="compositionally biased region" description="Basic residues" evidence="1">
    <location>
        <begin position="210"/>
        <end position="222"/>
    </location>
</feature>
<dbReference type="AlphaFoldDB" id="A0A919DWX9"/>
<comment type="caution">
    <text evidence="2">The sequence shown here is derived from an EMBL/GenBank/DDBJ whole genome shotgun (WGS) entry which is preliminary data.</text>
</comment>
<sequence>MLRPLSRLGRTASTYWNVNAAPRLSLAENGLISSSFDTLDPQSAYGARPGAWQPLLHGLNLEGWSGCGACLTAVERATGARFDQAWVQGTHRAVRITPVPDYLLGQELIHSRLLKREPFISYLAALGPAVLGRMRRHALDLALAHAGLREHPLALAALTADTLPAAAREKLREDLAAAHDQAIPRAFAPFFPGSPATRSARTRPVPGCVRKSRRRETVRRLVRPATTSRGPATTSRRPATASRRPATTSRRTQEESGRT</sequence>
<dbReference type="Proteomes" id="UP000608024">
    <property type="component" value="Unassembled WGS sequence"/>
</dbReference>
<evidence type="ECO:0000313" key="2">
    <source>
        <dbReference type="EMBL" id="GHE86785.1"/>
    </source>
</evidence>
<dbReference type="EMBL" id="BNBT01000147">
    <property type="protein sequence ID" value="GHE86785.1"/>
    <property type="molecule type" value="Genomic_DNA"/>
</dbReference>
<accession>A0A919DWX9</accession>
<evidence type="ECO:0000313" key="3">
    <source>
        <dbReference type="Proteomes" id="UP000608024"/>
    </source>
</evidence>
<feature type="compositionally biased region" description="Low complexity" evidence="1">
    <location>
        <begin position="231"/>
        <end position="250"/>
    </location>
</feature>
<proteinExistence type="predicted"/>